<evidence type="ECO:0000313" key="2">
    <source>
        <dbReference type="Ensembl" id="ENSNGAP00000018067.1"/>
    </source>
</evidence>
<name>A0A8C6RH64_NANGA</name>
<organism evidence="2 3">
    <name type="scientific">Nannospalax galili</name>
    <name type="common">Northern Israeli blind subterranean mole rat</name>
    <name type="synonym">Spalax galili</name>
    <dbReference type="NCBI Taxonomy" id="1026970"/>
    <lineage>
        <taxon>Eukaryota</taxon>
        <taxon>Metazoa</taxon>
        <taxon>Chordata</taxon>
        <taxon>Craniata</taxon>
        <taxon>Vertebrata</taxon>
        <taxon>Euteleostomi</taxon>
        <taxon>Mammalia</taxon>
        <taxon>Eutheria</taxon>
        <taxon>Euarchontoglires</taxon>
        <taxon>Glires</taxon>
        <taxon>Rodentia</taxon>
        <taxon>Myomorpha</taxon>
        <taxon>Muroidea</taxon>
        <taxon>Spalacidae</taxon>
        <taxon>Spalacinae</taxon>
        <taxon>Nannospalax</taxon>
    </lineage>
</organism>
<dbReference type="AlphaFoldDB" id="A0A8C6RH64"/>
<dbReference type="Proteomes" id="UP000694381">
    <property type="component" value="Unassembled WGS sequence"/>
</dbReference>
<evidence type="ECO:0000313" key="3">
    <source>
        <dbReference type="Proteomes" id="UP000694381"/>
    </source>
</evidence>
<reference evidence="2" key="1">
    <citation type="submission" date="2025-08" db="UniProtKB">
        <authorList>
            <consortium name="Ensembl"/>
        </authorList>
    </citation>
    <scope>IDENTIFICATION</scope>
</reference>
<feature type="region of interest" description="Disordered" evidence="1">
    <location>
        <begin position="42"/>
        <end position="81"/>
    </location>
</feature>
<feature type="compositionally biased region" description="Low complexity" evidence="1">
    <location>
        <begin position="62"/>
        <end position="81"/>
    </location>
</feature>
<reference evidence="2" key="2">
    <citation type="submission" date="2025-09" db="UniProtKB">
        <authorList>
            <consortium name="Ensembl"/>
        </authorList>
    </citation>
    <scope>IDENTIFICATION</scope>
</reference>
<accession>A0A8C6RH64</accession>
<sequence>ARAPSSASPLAGWSGTAPAPAAPGSAPCCAYLVAATVCRARGPRGSGKLGSAVRSGRPGLLSQPASSSKGEASSCSTFTFS</sequence>
<protein>
    <submittedName>
        <fullName evidence="2">Uncharacterized protein</fullName>
    </submittedName>
</protein>
<feature type="compositionally biased region" description="Low complexity" evidence="1">
    <location>
        <begin position="11"/>
        <end position="24"/>
    </location>
</feature>
<proteinExistence type="predicted"/>
<evidence type="ECO:0000256" key="1">
    <source>
        <dbReference type="SAM" id="MobiDB-lite"/>
    </source>
</evidence>
<keyword evidence="3" id="KW-1185">Reference proteome</keyword>
<dbReference type="Ensembl" id="ENSNGAT00000023709.1">
    <property type="protein sequence ID" value="ENSNGAP00000018067.1"/>
    <property type="gene ID" value="ENSNGAG00000018309.1"/>
</dbReference>
<feature type="region of interest" description="Disordered" evidence="1">
    <location>
        <begin position="1"/>
        <end position="24"/>
    </location>
</feature>